<evidence type="ECO:0000256" key="1">
    <source>
        <dbReference type="ARBA" id="ARBA00007587"/>
    </source>
</evidence>
<dbReference type="Proteomes" id="UP000295632">
    <property type="component" value="Unassembled WGS sequence"/>
</dbReference>
<dbReference type="Pfam" id="PF00265">
    <property type="entry name" value="TK"/>
    <property type="match status" value="1"/>
</dbReference>
<feature type="binding site" evidence="8">
    <location>
        <begin position="17"/>
        <end position="24"/>
    </location>
    <ligand>
        <name>ATP</name>
        <dbReference type="ChEBI" id="CHEBI:30616"/>
    </ligand>
</feature>
<feature type="active site" description="Proton acceptor" evidence="8 9">
    <location>
        <position position="91"/>
    </location>
</feature>
<dbReference type="PANTHER" id="PTHR11441">
    <property type="entry name" value="THYMIDINE KINASE"/>
    <property type="match status" value="1"/>
</dbReference>
<dbReference type="GO" id="GO:0008270">
    <property type="term" value="F:zinc ion binding"/>
    <property type="evidence" value="ECO:0007669"/>
    <property type="project" value="UniProtKB-UniRule"/>
</dbReference>
<dbReference type="GO" id="GO:0046104">
    <property type="term" value="P:thymidine metabolic process"/>
    <property type="evidence" value="ECO:0007669"/>
    <property type="project" value="TreeGrafter"/>
</dbReference>
<evidence type="ECO:0000256" key="3">
    <source>
        <dbReference type="ARBA" id="ARBA00022634"/>
    </source>
</evidence>
<feature type="binding site" evidence="10">
    <location>
        <begin position="173"/>
        <end position="176"/>
    </location>
    <ligand>
        <name>substrate</name>
    </ligand>
</feature>
<evidence type="ECO:0000256" key="9">
    <source>
        <dbReference type="PIRSR" id="PIRSR035805-1"/>
    </source>
</evidence>
<comment type="catalytic activity">
    <reaction evidence="8 11">
        <text>thymidine + ATP = dTMP + ADP + H(+)</text>
        <dbReference type="Rhea" id="RHEA:19129"/>
        <dbReference type="ChEBI" id="CHEBI:15378"/>
        <dbReference type="ChEBI" id="CHEBI:17748"/>
        <dbReference type="ChEBI" id="CHEBI:30616"/>
        <dbReference type="ChEBI" id="CHEBI:63528"/>
        <dbReference type="ChEBI" id="CHEBI:456216"/>
        <dbReference type="EC" id="2.7.1.21"/>
    </reaction>
</comment>
<proteinExistence type="inferred from homology"/>
<evidence type="ECO:0000256" key="6">
    <source>
        <dbReference type="ARBA" id="ARBA00022777"/>
    </source>
</evidence>
<dbReference type="GO" id="GO:0071897">
    <property type="term" value="P:DNA biosynthetic process"/>
    <property type="evidence" value="ECO:0007669"/>
    <property type="project" value="UniProtKB-KW"/>
</dbReference>
<keyword evidence="4 8" id="KW-0808">Transferase</keyword>
<evidence type="ECO:0000256" key="7">
    <source>
        <dbReference type="ARBA" id="ARBA00022840"/>
    </source>
</evidence>
<dbReference type="GO" id="GO:0005524">
    <property type="term" value="F:ATP binding"/>
    <property type="evidence" value="ECO:0007669"/>
    <property type="project" value="UniProtKB-UniRule"/>
</dbReference>
<feature type="binding site" evidence="8">
    <location>
        <position position="188"/>
    </location>
    <ligand>
        <name>Zn(2+)</name>
        <dbReference type="ChEBI" id="CHEBI:29105"/>
    </ligand>
</feature>
<dbReference type="RefSeq" id="WP_133580802.1">
    <property type="nucleotide sequence ID" value="NZ_SNYJ01000009.1"/>
</dbReference>
<evidence type="ECO:0000256" key="2">
    <source>
        <dbReference type="ARBA" id="ARBA00012118"/>
    </source>
</evidence>
<keyword evidence="7 8" id="KW-0067">ATP-binding</keyword>
<protein>
    <recommendedName>
        <fullName evidence="2 8">Thymidine kinase</fullName>
        <ecNumber evidence="2 8">2.7.1.21</ecNumber>
    </recommendedName>
</protein>
<comment type="subunit">
    <text evidence="8">Homotetramer.</text>
</comment>
<dbReference type="InterPro" id="IPR020633">
    <property type="entry name" value="Thymidine_kinase_CS"/>
</dbReference>
<evidence type="ECO:0000256" key="4">
    <source>
        <dbReference type="ARBA" id="ARBA00022679"/>
    </source>
</evidence>
<feature type="binding site" evidence="10">
    <location>
        <position position="181"/>
    </location>
    <ligand>
        <name>substrate</name>
    </ligand>
</feature>
<gene>
    <name evidence="8" type="primary">tdk</name>
    <name evidence="13" type="ORF">EV213_109122</name>
</gene>
<comment type="caution">
    <text evidence="13">The sequence shown here is derived from an EMBL/GenBank/DDBJ whole genome shotgun (WGS) entry which is preliminary data.</text>
</comment>
<evidence type="ECO:0000256" key="12">
    <source>
        <dbReference type="RuleBase" id="RU004165"/>
    </source>
</evidence>
<keyword evidence="8" id="KW-0963">Cytoplasm</keyword>
<reference evidence="13 14" key="1">
    <citation type="submission" date="2019-03" db="EMBL/GenBank/DDBJ databases">
        <title>Genomic Encyclopedia of Type Strains, Phase IV (KMG-IV): sequencing the most valuable type-strain genomes for metagenomic binning, comparative biology and taxonomic classification.</title>
        <authorList>
            <person name="Goeker M."/>
        </authorList>
    </citation>
    <scope>NUCLEOTIDE SEQUENCE [LARGE SCALE GENOMIC DNA]</scope>
    <source>
        <strain evidence="13 14">DSM 28697</strain>
    </source>
</reference>
<dbReference type="EMBL" id="SNYJ01000009">
    <property type="protein sequence ID" value="TDQ38753.1"/>
    <property type="molecule type" value="Genomic_DNA"/>
</dbReference>
<comment type="similarity">
    <text evidence="1 8 12">Belongs to the thymidine kinase family.</text>
</comment>
<dbReference type="InterPro" id="IPR027417">
    <property type="entry name" value="P-loop_NTPase"/>
</dbReference>
<sequence length="193" mass="21330">MKGQTIVRQGSIEVICGSMFAGKTEALIQRIRAIREANEDIQVFKPSIDHRYSQTRVVSHNGDAEDSHVMMSSEALLEAVNEDILWVAVDEVQFFDEAIVDNMLRVADRGHHVIAAGLDLDFKGEPFPHVSRLLSMSDRVTKLQGVCAQCGKKASRTQRLVDGKPARATDPLIVVGGEEAYESRCRVCHIVAT</sequence>
<dbReference type="HAMAP" id="MF_00124">
    <property type="entry name" value="Thymidine_kinase"/>
    <property type="match status" value="1"/>
</dbReference>
<evidence type="ECO:0000256" key="8">
    <source>
        <dbReference type="HAMAP-Rule" id="MF_00124"/>
    </source>
</evidence>
<evidence type="ECO:0000256" key="10">
    <source>
        <dbReference type="PIRSR" id="PIRSR035805-2"/>
    </source>
</evidence>
<dbReference type="SUPFAM" id="SSF52540">
    <property type="entry name" value="P-loop containing nucleoside triphosphate hydrolases"/>
    <property type="match status" value="1"/>
</dbReference>
<dbReference type="OrthoDB" id="9781579at2"/>
<keyword evidence="8" id="KW-0479">Metal-binding</keyword>
<dbReference type="NCBIfam" id="NF003296">
    <property type="entry name" value="PRK04296.1-1"/>
    <property type="match status" value="1"/>
</dbReference>
<dbReference type="GO" id="GO:0005829">
    <property type="term" value="C:cytosol"/>
    <property type="evidence" value="ECO:0007669"/>
    <property type="project" value="TreeGrafter"/>
</dbReference>
<dbReference type="PROSITE" id="PS00603">
    <property type="entry name" value="TK_CELLULAR_TYPE"/>
    <property type="match status" value="1"/>
</dbReference>
<accession>A0A4R6U232</accession>
<dbReference type="SUPFAM" id="SSF57716">
    <property type="entry name" value="Glucocorticoid receptor-like (DNA-binding domain)"/>
    <property type="match status" value="1"/>
</dbReference>
<dbReference type="AlphaFoldDB" id="A0A4R6U232"/>
<dbReference type="EC" id="2.7.1.21" evidence="2 8"/>
<evidence type="ECO:0000256" key="11">
    <source>
        <dbReference type="RuleBase" id="RU000544"/>
    </source>
</evidence>
<feature type="binding site" evidence="8">
    <location>
        <position position="150"/>
    </location>
    <ligand>
        <name>Zn(2+)</name>
        <dbReference type="ChEBI" id="CHEBI:29105"/>
    </ligand>
</feature>
<keyword evidence="6 8" id="KW-0418">Kinase</keyword>
<keyword evidence="14" id="KW-1185">Reference proteome</keyword>
<feature type="binding site" evidence="8">
    <location>
        <position position="147"/>
    </location>
    <ligand>
        <name>Zn(2+)</name>
        <dbReference type="ChEBI" id="CHEBI:29105"/>
    </ligand>
</feature>
<feature type="binding site" evidence="8">
    <location>
        <begin position="90"/>
        <end position="93"/>
    </location>
    <ligand>
        <name>ATP</name>
        <dbReference type="ChEBI" id="CHEBI:30616"/>
    </ligand>
</feature>
<dbReference type="Gene3D" id="3.40.50.300">
    <property type="entry name" value="P-loop containing nucleotide triphosphate hydrolases"/>
    <property type="match status" value="1"/>
</dbReference>
<dbReference type="PIRSF" id="PIRSF035805">
    <property type="entry name" value="TK_cell"/>
    <property type="match status" value="1"/>
</dbReference>
<comment type="subcellular location">
    <subcellularLocation>
        <location evidence="8">Cytoplasm</location>
    </subcellularLocation>
</comment>
<feature type="binding site" evidence="8">
    <location>
        <position position="185"/>
    </location>
    <ligand>
        <name>Zn(2+)</name>
        <dbReference type="ChEBI" id="CHEBI:29105"/>
    </ligand>
</feature>
<dbReference type="PANTHER" id="PTHR11441:SF0">
    <property type="entry name" value="THYMIDINE KINASE, CYTOSOLIC"/>
    <property type="match status" value="1"/>
</dbReference>
<dbReference type="GO" id="GO:0004797">
    <property type="term" value="F:thymidine kinase activity"/>
    <property type="evidence" value="ECO:0007669"/>
    <property type="project" value="UniProtKB-UniRule"/>
</dbReference>
<name>A0A4R6U232_9BACI</name>
<evidence type="ECO:0000256" key="5">
    <source>
        <dbReference type="ARBA" id="ARBA00022741"/>
    </source>
</evidence>
<evidence type="ECO:0000313" key="14">
    <source>
        <dbReference type="Proteomes" id="UP000295632"/>
    </source>
</evidence>
<keyword evidence="3 8" id="KW-0237">DNA synthesis</keyword>
<keyword evidence="8" id="KW-0862">Zinc</keyword>
<organism evidence="13 14">
    <name type="scientific">Aureibacillus halotolerans</name>
    <dbReference type="NCBI Taxonomy" id="1508390"/>
    <lineage>
        <taxon>Bacteria</taxon>
        <taxon>Bacillati</taxon>
        <taxon>Bacillota</taxon>
        <taxon>Bacilli</taxon>
        <taxon>Bacillales</taxon>
        <taxon>Bacillaceae</taxon>
        <taxon>Aureibacillus</taxon>
    </lineage>
</organism>
<dbReference type="InterPro" id="IPR001267">
    <property type="entry name" value="Thymidine_kinase"/>
</dbReference>
<keyword evidence="5 8" id="KW-0547">Nucleotide-binding</keyword>
<evidence type="ECO:0000313" key="13">
    <source>
        <dbReference type="EMBL" id="TDQ38753.1"/>
    </source>
</evidence>
<dbReference type="Gene3D" id="3.30.60.20">
    <property type="match status" value="1"/>
</dbReference>